<comment type="caution">
    <text evidence="9">The sequence shown here is derived from an EMBL/GenBank/DDBJ whole genome shotgun (WGS) entry which is preliminary data.</text>
</comment>
<evidence type="ECO:0000256" key="2">
    <source>
        <dbReference type="ARBA" id="ARBA00008989"/>
    </source>
</evidence>
<evidence type="ECO:0000256" key="3">
    <source>
        <dbReference type="ARBA" id="ARBA00013093"/>
    </source>
</evidence>
<evidence type="ECO:0000313" key="10">
    <source>
        <dbReference type="Proteomes" id="UP000231343"/>
    </source>
</evidence>
<dbReference type="InterPro" id="IPR004464">
    <property type="entry name" value="FBPase_class-2/SBPase"/>
</dbReference>
<gene>
    <name evidence="9" type="ORF">COT42_01965</name>
</gene>
<dbReference type="GO" id="GO:0006094">
    <property type="term" value="P:gluconeogenesis"/>
    <property type="evidence" value="ECO:0007669"/>
    <property type="project" value="InterPro"/>
</dbReference>
<accession>A0A2H0Y0R3</accession>
<reference evidence="9 10" key="1">
    <citation type="submission" date="2017-09" db="EMBL/GenBank/DDBJ databases">
        <title>Depth-based differentiation of microbial function through sediment-hosted aquifers and enrichment of novel symbionts in the deep terrestrial subsurface.</title>
        <authorList>
            <person name="Probst A.J."/>
            <person name="Ladd B."/>
            <person name="Jarett J.K."/>
            <person name="Geller-Mcgrath D.E."/>
            <person name="Sieber C.M."/>
            <person name="Emerson J.B."/>
            <person name="Anantharaman K."/>
            <person name="Thomas B.C."/>
            <person name="Malmstrom R."/>
            <person name="Stieglmeier M."/>
            <person name="Klingl A."/>
            <person name="Woyke T."/>
            <person name="Ryan C.M."/>
            <person name="Banfield J.F."/>
        </authorList>
    </citation>
    <scope>NUCLEOTIDE SEQUENCE [LARGE SCALE GENOMIC DNA]</scope>
    <source>
        <strain evidence="9">CG08_land_8_20_14_0_20_45_16</strain>
    </source>
</reference>
<dbReference type="Pfam" id="PF03320">
    <property type="entry name" value="FBPase_glpX"/>
    <property type="match status" value="1"/>
</dbReference>
<dbReference type="Gene3D" id="3.40.190.90">
    <property type="match status" value="1"/>
</dbReference>
<comment type="pathway">
    <text evidence="8">Carbohydrate biosynthesis.</text>
</comment>
<evidence type="ECO:0000256" key="1">
    <source>
        <dbReference type="ARBA" id="ARBA00001273"/>
    </source>
</evidence>
<dbReference type="GO" id="GO:0042132">
    <property type="term" value="F:fructose 1,6-bisphosphate 1-phosphatase activity"/>
    <property type="evidence" value="ECO:0007669"/>
    <property type="project" value="UniProtKB-EC"/>
</dbReference>
<evidence type="ECO:0000313" key="9">
    <source>
        <dbReference type="EMBL" id="PIS31087.1"/>
    </source>
</evidence>
<keyword evidence="5" id="KW-0378">Hydrolase</keyword>
<organism evidence="9 10">
    <name type="scientific">Candidatus Saganbacteria bacterium CG08_land_8_20_14_0_20_45_16</name>
    <dbReference type="NCBI Taxonomy" id="2014293"/>
    <lineage>
        <taxon>Bacteria</taxon>
        <taxon>Bacillati</taxon>
        <taxon>Saganbacteria</taxon>
    </lineage>
</organism>
<evidence type="ECO:0000256" key="6">
    <source>
        <dbReference type="ARBA" id="ARBA00023211"/>
    </source>
</evidence>
<sequence length="529" mass="58254">MPVYEQGAVRPKGFPPTVEMLRRGIQAYRTAKGYEPRVAFPYVTMEKVLLGREFACNGTKLRISAVRFHEIAPPIADLGDVEMMSQLVIPGIAAAVAAYPFLGTGKKTEADGAATQAMRNAMGQIYMRGVIKGGEGGGRDQMNRDAALYMCEPVGTGWGPEVDFLVDPLEVTNQAKPLNLDKGEYCGGEGWEPKLTDPNEWYPGYSGALSLLAAINASGKRGGVRRLTDDLYLNKMFLPWQLVVAGLNVNSPAAQIVEQAMEKFGVTAEQLVASALGRSRHKHTFDTWIEAGMRDERIIKPTDGDSMYAWPIVSGLLTFAGLTGGVMEGIIGGLAGVPVGANMSFQFTSHAKLKEERSDADLLNPDHRFGFSDDEYGKMVRSELFDSEHIGSTLRRLGPDSQLRAFVLDAARNEVDTPGFSFRDFLREIAIAESRDPEIRKDFRFSSGSREFLNKIFLKQGWWDVRRVGQLSDFRFDQDVLYLATALTPNKWTPLAGMKEGNAHFTTESLFTGGSQTVFIMEVDSVKVS</sequence>
<dbReference type="PANTHER" id="PTHR30447">
    <property type="entry name" value="FRUCTOSE-1,6-BISPHOSPHATASE CLASS 2"/>
    <property type="match status" value="1"/>
</dbReference>
<name>A0A2H0Y0R3_UNCSA</name>
<proteinExistence type="inferred from homology"/>
<dbReference type="PANTHER" id="PTHR30447:SF0">
    <property type="entry name" value="FRUCTOSE-1,6-BISPHOSPHATASE 1 CLASS 2-RELATED"/>
    <property type="match status" value="1"/>
</dbReference>
<comment type="catalytic activity">
    <reaction evidence="1">
        <text>beta-D-fructose 1,6-bisphosphate + H2O = beta-D-fructose 6-phosphate + phosphate</text>
        <dbReference type="Rhea" id="RHEA:11064"/>
        <dbReference type="ChEBI" id="CHEBI:15377"/>
        <dbReference type="ChEBI" id="CHEBI:32966"/>
        <dbReference type="ChEBI" id="CHEBI:43474"/>
        <dbReference type="ChEBI" id="CHEBI:57634"/>
        <dbReference type="EC" id="3.1.3.11"/>
    </reaction>
</comment>
<dbReference type="AlphaFoldDB" id="A0A2H0Y0R3"/>
<evidence type="ECO:0000256" key="4">
    <source>
        <dbReference type="ARBA" id="ARBA00022723"/>
    </source>
</evidence>
<dbReference type="GO" id="GO:0046872">
    <property type="term" value="F:metal ion binding"/>
    <property type="evidence" value="ECO:0007669"/>
    <property type="project" value="UniProtKB-KW"/>
</dbReference>
<keyword evidence="7" id="KW-0119">Carbohydrate metabolism</keyword>
<dbReference type="GO" id="GO:0005829">
    <property type="term" value="C:cytosol"/>
    <property type="evidence" value="ECO:0007669"/>
    <property type="project" value="TreeGrafter"/>
</dbReference>
<dbReference type="EMBL" id="PEYM01000038">
    <property type="protein sequence ID" value="PIS31087.1"/>
    <property type="molecule type" value="Genomic_DNA"/>
</dbReference>
<dbReference type="Gene3D" id="3.30.540.10">
    <property type="entry name" value="Fructose-1,6-Bisphosphatase, subunit A, domain 1"/>
    <property type="match status" value="1"/>
</dbReference>
<comment type="similarity">
    <text evidence="2">Belongs to the FBPase class 2 family.</text>
</comment>
<evidence type="ECO:0000256" key="8">
    <source>
        <dbReference type="ARBA" id="ARBA00024331"/>
    </source>
</evidence>
<evidence type="ECO:0000256" key="7">
    <source>
        <dbReference type="ARBA" id="ARBA00023277"/>
    </source>
</evidence>
<dbReference type="GO" id="GO:0030388">
    <property type="term" value="P:fructose 1,6-bisphosphate metabolic process"/>
    <property type="evidence" value="ECO:0007669"/>
    <property type="project" value="TreeGrafter"/>
</dbReference>
<dbReference type="Proteomes" id="UP000231343">
    <property type="component" value="Unassembled WGS sequence"/>
</dbReference>
<protein>
    <recommendedName>
        <fullName evidence="3">fructose-bisphosphatase</fullName>
        <ecNumber evidence="3">3.1.3.11</ecNumber>
    </recommendedName>
</protein>
<keyword evidence="6" id="KW-0464">Manganese</keyword>
<keyword evidence="4" id="KW-0479">Metal-binding</keyword>
<evidence type="ECO:0000256" key="5">
    <source>
        <dbReference type="ARBA" id="ARBA00022801"/>
    </source>
</evidence>
<dbReference type="SUPFAM" id="SSF56655">
    <property type="entry name" value="Carbohydrate phosphatase"/>
    <property type="match status" value="1"/>
</dbReference>
<dbReference type="GO" id="GO:0006071">
    <property type="term" value="P:glycerol metabolic process"/>
    <property type="evidence" value="ECO:0007669"/>
    <property type="project" value="InterPro"/>
</dbReference>
<dbReference type="EC" id="3.1.3.11" evidence="3"/>